<evidence type="ECO:0000256" key="3">
    <source>
        <dbReference type="SAM" id="SignalP"/>
    </source>
</evidence>
<evidence type="ECO:0000256" key="2">
    <source>
        <dbReference type="ARBA" id="ARBA00022764"/>
    </source>
</evidence>
<reference evidence="4 5" key="1">
    <citation type="submission" date="2018-05" db="EMBL/GenBank/DDBJ databases">
        <title>Comparative genomic sequence analysis between strain HN4 and CCM 8460T (Falsochrobactrum ovis) will provide more evidence to prove that HN4 is a new species of Falsochrobactrum.</title>
        <authorList>
            <person name="Lyu W."/>
            <person name="Sun L."/>
            <person name="Yao L."/>
        </authorList>
    </citation>
    <scope>NUCLEOTIDE SEQUENCE [LARGE SCALE GENOMIC DNA]</scope>
    <source>
        <strain evidence="4 5">HN4</strain>
    </source>
</reference>
<organism evidence="4 5">
    <name type="scientific">Falsochrobactrum shanghaiense</name>
    <dbReference type="NCBI Taxonomy" id="2201899"/>
    <lineage>
        <taxon>Bacteria</taxon>
        <taxon>Pseudomonadati</taxon>
        <taxon>Pseudomonadota</taxon>
        <taxon>Alphaproteobacteria</taxon>
        <taxon>Hyphomicrobiales</taxon>
        <taxon>Brucellaceae</taxon>
        <taxon>Falsochrobactrum</taxon>
    </lineage>
</organism>
<evidence type="ECO:0008006" key="6">
    <source>
        <dbReference type="Google" id="ProtNLM"/>
    </source>
</evidence>
<dbReference type="InterPro" id="IPR006059">
    <property type="entry name" value="SBP"/>
</dbReference>
<feature type="chain" id="PRO_5016437174" description="ABC transporter substrate-binding protein" evidence="3">
    <location>
        <begin position="30"/>
        <end position="345"/>
    </location>
</feature>
<dbReference type="Gene3D" id="3.40.190.10">
    <property type="entry name" value="Periplasmic binding protein-like II"/>
    <property type="match status" value="2"/>
</dbReference>
<evidence type="ECO:0000313" key="4">
    <source>
        <dbReference type="EMBL" id="PWL18324.1"/>
    </source>
</evidence>
<dbReference type="OrthoDB" id="9766989at2"/>
<dbReference type="Pfam" id="PF13416">
    <property type="entry name" value="SBP_bac_8"/>
    <property type="match status" value="1"/>
</dbReference>
<keyword evidence="5" id="KW-1185">Reference proteome</keyword>
<dbReference type="AlphaFoldDB" id="A0A316JA15"/>
<sequence>MNRRTFTRLFAAASIIASSVFVAPVNAHAEAELNIYTGVPRDQAEVVLEHFKNAYGKPVKFNILYGPTEEIIAQVGMEIRSGKSKADVLWTDMPQIQALGRRNEGLYHTIESKHFDDLLDQVRVGEYQKTAPVGMMLYVIGFNTGQISKEDAPTSFAQMLDPKWANKIVMANPQSSAGVHNLFWMVTQHLGGKEPYGWDFFSKLKDLNPQYVSAHGPIRDLLVSGERPLGFQLSFYLTDPIARGEKVWWNWPEEGVPAGQFAVSVIDNGKDPEPGLAFADWLLSPEGQKVTSDIVSLVPVNTKVEIKFPDGSAPADLNLVPVDTVYITENRPEIIREFQNAAGVR</sequence>
<comment type="caution">
    <text evidence="4">The sequence shown here is derived from an EMBL/GenBank/DDBJ whole genome shotgun (WGS) entry which is preliminary data.</text>
</comment>
<evidence type="ECO:0000313" key="5">
    <source>
        <dbReference type="Proteomes" id="UP000245865"/>
    </source>
</evidence>
<keyword evidence="2" id="KW-0574">Periplasm</keyword>
<protein>
    <recommendedName>
        <fullName evidence="6">ABC transporter substrate-binding protein</fullName>
    </recommendedName>
</protein>
<dbReference type="EMBL" id="QGDB01000002">
    <property type="protein sequence ID" value="PWL18324.1"/>
    <property type="molecule type" value="Genomic_DNA"/>
</dbReference>
<feature type="signal peptide" evidence="3">
    <location>
        <begin position="1"/>
        <end position="29"/>
    </location>
</feature>
<gene>
    <name evidence="4" type="ORF">DKP76_04265</name>
</gene>
<dbReference type="SUPFAM" id="SSF53850">
    <property type="entry name" value="Periplasmic binding protein-like II"/>
    <property type="match status" value="1"/>
</dbReference>
<dbReference type="RefSeq" id="WP_109705225.1">
    <property type="nucleotide sequence ID" value="NZ_QGDB01000002.1"/>
</dbReference>
<accession>A0A316JA15</accession>
<evidence type="ECO:0000256" key="1">
    <source>
        <dbReference type="ARBA" id="ARBA00022729"/>
    </source>
</evidence>
<name>A0A316JA15_9HYPH</name>
<dbReference type="PANTHER" id="PTHR30006">
    <property type="entry name" value="THIAMINE-BINDING PERIPLASMIC PROTEIN-RELATED"/>
    <property type="match status" value="1"/>
</dbReference>
<dbReference type="Proteomes" id="UP000245865">
    <property type="component" value="Unassembled WGS sequence"/>
</dbReference>
<keyword evidence="1 3" id="KW-0732">Signal</keyword>
<proteinExistence type="predicted"/>